<protein>
    <submittedName>
        <fullName evidence="1">Uncharacterized protein</fullName>
    </submittedName>
</protein>
<dbReference type="AlphaFoldDB" id="A0A815CTS0"/>
<keyword evidence="5" id="KW-1185">Reference proteome</keyword>
<dbReference type="EMBL" id="CAJNOK010023946">
    <property type="protein sequence ID" value="CAF1369986.1"/>
    <property type="molecule type" value="Genomic_DNA"/>
</dbReference>
<dbReference type="EMBL" id="CAJNOQ010012106">
    <property type="protein sequence ID" value="CAF1292182.1"/>
    <property type="molecule type" value="Genomic_DNA"/>
</dbReference>
<dbReference type="Proteomes" id="UP000681722">
    <property type="component" value="Unassembled WGS sequence"/>
</dbReference>
<dbReference type="Proteomes" id="UP000663829">
    <property type="component" value="Unassembled WGS sequence"/>
</dbReference>
<accession>A0A815CTS0</accession>
<organism evidence="1 5">
    <name type="scientific">Didymodactylos carnosus</name>
    <dbReference type="NCBI Taxonomy" id="1234261"/>
    <lineage>
        <taxon>Eukaryota</taxon>
        <taxon>Metazoa</taxon>
        <taxon>Spiralia</taxon>
        <taxon>Gnathifera</taxon>
        <taxon>Rotifera</taxon>
        <taxon>Eurotatoria</taxon>
        <taxon>Bdelloidea</taxon>
        <taxon>Philodinida</taxon>
        <taxon>Philodinidae</taxon>
        <taxon>Didymodactylos</taxon>
    </lineage>
</organism>
<evidence type="ECO:0000313" key="5">
    <source>
        <dbReference type="Proteomes" id="UP000663829"/>
    </source>
</evidence>
<evidence type="ECO:0000313" key="1">
    <source>
        <dbReference type="EMBL" id="CAF1292182.1"/>
    </source>
</evidence>
<evidence type="ECO:0000313" key="3">
    <source>
        <dbReference type="EMBL" id="CAF4099648.1"/>
    </source>
</evidence>
<comment type="caution">
    <text evidence="1">The sequence shown here is derived from an EMBL/GenBank/DDBJ whole genome shotgun (WGS) entry which is preliminary data.</text>
</comment>
<proteinExistence type="predicted"/>
<evidence type="ECO:0000313" key="2">
    <source>
        <dbReference type="EMBL" id="CAF1369986.1"/>
    </source>
</evidence>
<name>A0A815CTS0_9BILA</name>
<dbReference type="EMBL" id="CAJOBC010033287">
    <property type="protein sequence ID" value="CAF4099648.1"/>
    <property type="molecule type" value="Genomic_DNA"/>
</dbReference>
<gene>
    <name evidence="1" type="ORF">GPM918_LOCUS28095</name>
    <name evidence="2" type="ORF">OVA965_LOCUS31629</name>
    <name evidence="3" type="ORF">SRO942_LOCUS28551</name>
    <name evidence="4" type="ORF">TMI583_LOCUS32464</name>
</gene>
<evidence type="ECO:0000313" key="4">
    <source>
        <dbReference type="EMBL" id="CAF4179234.1"/>
    </source>
</evidence>
<dbReference type="Proteomes" id="UP000677228">
    <property type="component" value="Unassembled WGS sequence"/>
</dbReference>
<dbReference type="Proteomes" id="UP000682733">
    <property type="component" value="Unassembled WGS sequence"/>
</dbReference>
<dbReference type="EMBL" id="CAJOBA010045614">
    <property type="protein sequence ID" value="CAF4179234.1"/>
    <property type="molecule type" value="Genomic_DNA"/>
</dbReference>
<sequence>MISSDSDNLSPTSNKINLKGSLLVIIGDLQALAWIHGFKCGFKHALMPWFLCNTTKEKLEHILTIDECDHRSMNEYLLQCDKLDNPQYNKNIWIYQKNLELIIDLFLRTSMVLTFLHKLQ</sequence>
<reference evidence="1" key="1">
    <citation type="submission" date="2021-02" db="EMBL/GenBank/DDBJ databases">
        <authorList>
            <person name="Nowell W R."/>
        </authorList>
    </citation>
    <scope>NUCLEOTIDE SEQUENCE</scope>
</reference>